<dbReference type="GO" id="GO:0005096">
    <property type="term" value="F:GTPase activator activity"/>
    <property type="evidence" value="ECO:0007669"/>
    <property type="project" value="TreeGrafter"/>
</dbReference>
<feature type="compositionally biased region" description="Acidic residues" evidence="2">
    <location>
        <begin position="259"/>
        <end position="268"/>
    </location>
</feature>
<dbReference type="Gene3D" id="2.30.29.30">
    <property type="entry name" value="Pleckstrin-homology domain (PH domain)/Phosphotyrosine-binding domain (PTB)"/>
    <property type="match status" value="1"/>
</dbReference>
<keyword evidence="1" id="KW-0175">Coiled coil</keyword>
<reference evidence="6" key="1">
    <citation type="submission" date="2022-11" db="UniProtKB">
        <authorList>
            <consortium name="WormBaseParasite"/>
        </authorList>
    </citation>
    <scope>IDENTIFICATION</scope>
</reference>
<feature type="coiled-coil region" evidence="1">
    <location>
        <begin position="356"/>
        <end position="404"/>
    </location>
</feature>
<dbReference type="Proteomes" id="UP000887540">
    <property type="component" value="Unplaced"/>
</dbReference>
<feature type="domain" description="Rab-GAP TBC" evidence="4">
    <location>
        <begin position="526"/>
        <end position="725"/>
    </location>
</feature>
<dbReference type="WBParaSite" id="ACRNAN_scaffold2839.g8820.t1">
    <property type="protein sequence ID" value="ACRNAN_scaffold2839.g8820.t1"/>
    <property type="gene ID" value="ACRNAN_scaffold2839.g8820"/>
</dbReference>
<sequence>MKCQAGALTFFQSKKRMYFGLDEMESKLVYYRDKSDFDKKRDKLGVISLENSACTLIDGNPKGFIVHATGKKYEFEAENEKSAGCWLNSLQRRRDISDNMNIDSPIVNWSRSHSLPSDDIILPFSRPKRVKSFQKRRPSRYIQSKESTEDEVDPRRDNSKVLRVQSFNPSVLTRPKAPIRRREKSNNEAENDEHNSSSCSQRCVIAKKNQNLETIKDIPSNGPPNGEVLDHWITSWLNDQPCMNNSSYCADKSTLSDSREEDEEEEESTTTSEATSSYDSQDKVSLSADVQICNELNLLRMIDNRQKEKIHLLSAQKNELEQEIVKYKKIAGETSAILNGSMCNGTNNMPSLAAQNKFLNAEILRLNERCQTAEKRINEYTKRVEQLEQEMEEYKKEYVFVLQSCVRIPIREHSSCDNIQVKLFGGDIHENRVEKLLLLARESDPTLPTFESVTNPGTFHVDEYGFRHTFDNIPLSLHYICTQLHEFYQSRSDEYILRKQRWRQILEQEPCVIENNNEVRQLCRAGCPRAMRPKIWRVLIHQQVVDIKNKYGNYYYRNLCSSQGTPAEKHYCLKHQKQITLDLLRTMPNNVHFMSATCKGVTHLQAVLRAYCLHNPRMGYCQGMNFIAATALLFLSPEDAFWFLVAVTEKYFDCSYFDQALTGAQADQEVLKELLEQKYPRLAKHLEDHDIDLTTITLNWFIALFFDALPFQSMLRMWDCFLLEGPKVLFRFAIALLGLYQDEILDRSDTISVIKVLKAAVRLTYDIDGLIKYAFEELNPFPSKAQLHQKQAGYLAILQVRLHKRSQIRNMLDIVHTEADPSDKIPDMPIECLTFSTDSQGIGYIGIGNQRRGKLSMISFHKEASNLNILHLDFDCRPVSMTTFENGMGFISLLSGYVLALQLDNDNVSPTKDTSSNGQFIHHRQFTHHGHFTHRTVHSPFQDHDELSSG</sequence>
<dbReference type="InterPro" id="IPR011993">
    <property type="entry name" value="PH-like_dom_sf"/>
</dbReference>
<keyword evidence="5" id="KW-1185">Reference proteome</keyword>
<dbReference type="InterPro" id="IPR000195">
    <property type="entry name" value="Rab-GAP-TBC_dom"/>
</dbReference>
<evidence type="ECO:0000259" key="3">
    <source>
        <dbReference type="PROSITE" id="PS50003"/>
    </source>
</evidence>
<feature type="compositionally biased region" description="Low complexity" evidence="2">
    <location>
        <begin position="269"/>
        <end position="279"/>
    </location>
</feature>
<dbReference type="Pfam" id="PF00169">
    <property type="entry name" value="PH"/>
    <property type="match status" value="1"/>
</dbReference>
<feature type="region of interest" description="Disordered" evidence="2">
    <location>
        <begin position="131"/>
        <end position="202"/>
    </location>
</feature>
<organism evidence="5 6">
    <name type="scientific">Acrobeloides nanus</name>
    <dbReference type="NCBI Taxonomy" id="290746"/>
    <lineage>
        <taxon>Eukaryota</taxon>
        <taxon>Metazoa</taxon>
        <taxon>Ecdysozoa</taxon>
        <taxon>Nematoda</taxon>
        <taxon>Chromadorea</taxon>
        <taxon>Rhabditida</taxon>
        <taxon>Tylenchina</taxon>
        <taxon>Cephalobomorpha</taxon>
        <taxon>Cephaloboidea</taxon>
        <taxon>Cephalobidae</taxon>
        <taxon>Acrobeloides</taxon>
    </lineage>
</organism>
<dbReference type="AlphaFoldDB" id="A0A914DLM6"/>
<feature type="region of interest" description="Disordered" evidence="2">
    <location>
        <begin position="251"/>
        <end position="282"/>
    </location>
</feature>
<dbReference type="InterPro" id="IPR001849">
    <property type="entry name" value="PH_domain"/>
</dbReference>
<feature type="coiled-coil region" evidence="1">
    <location>
        <begin position="303"/>
        <end position="330"/>
    </location>
</feature>
<dbReference type="Gene3D" id="1.10.8.270">
    <property type="entry name" value="putative rabgap domain of human tbc1 domain family member 14 like domains"/>
    <property type="match status" value="1"/>
</dbReference>
<evidence type="ECO:0000313" key="5">
    <source>
        <dbReference type="Proteomes" id="UP000887540"/>
    </source>
</evidence>
<dbReference type="PANTHER" id="PTHR47219:SF20">
    <property type="entry name" value="TBC1 DOMAIN FAMILY MEMBER 2B"/>
    <property type="match status" value="1"/>
</dbReference>
<dbReference type="InterPro" id="IPR050302">
    <property type="entry name" value="Rab_GAP_TBC_domain"/>
</dbReference>
<accession>A0A914DLM6</accession>
<name>A0A914DLM6_9BILA</name>
<evidence type="ECO:0000256" key="2">
    <source>
        <dbReference type="SAM" id="MobiDB-lite"/>
    </source>
</evidence>
<dbReference type="Gene3D" id="1.10.472.80">
    <property type="entry name" value="Ypt/Rab-GAP domain of gyp1p, domain 3"/>
    <property type="match status" value="1"/>
</dbReference>
<feature type="compositionally biased region" description="Basic and acidic residues" evidence="2">
    <location>
        <begin position="184"/>
        <end position="195"/>
    </location>
</feature>
<dbReference type="SUPFAM" id="SSF50729">
    <property type="entry name" value="PH domain-like"/>
    <property type="match status" value="1"/>
</dbReference>
<dbReference type="PROSITE" id="PS50003">
    <property type="entry name" value="PH_DOMAIN"/>
    <property type="match status" value="1"/>
</dbReference>
<feature type="domain" description="PH" evidence="3">
    <location>
        <begin position="1"/>
        <end position="95"/>
    </location>
</feature>
<proteinExistence type="predicted"/>
<dbReference type="SUPFAM" id="SSF47923">
    <property type="entry name" value="Ypt/Rab-GAP domain of gyp1p"/>
    <property type="match status" value="2"/>
</dbReference>
<dbReference type="FunFam" id="1.10.8.270:FF:000026">
    <property type="entry name" value="TBC (Tre-2/Bub2/Cdc16) domain family"/>
    <property type="match status" value="1"/>
</dbReference>
<dbReference type="GO" id="GO:0031267">
    <property type="term" value="F:small GTPase binding"/>
    <property type="evidence" value="ECO:0007669"/>
    <property type="project" value="TreeGrafter"/>
</dbReference>
<dbReference type="SMART" id="SM00233">
    <property type="entry name" value="PH"/>
    <property type="match status" value="1"/>
</dbReference>
<evidence type="ECO:0000256" key="1">
    <source>
        <dbReference type="SAM" id="Coils"/>
    </source>
</evidence>
<dbReference type="InterPro" id="IPR035969">
    <property type="entry name" value="Rab-GAP_TBC_sf"/>
</dbReference>
<dbReference type="PROSITE" id="PS50086">
    <property type="entry name" value="TBC_RABGAP"/>
    <property type="match status" value="1"/>
</dbReference>
<dbReference type="SMART" id="SM00164">
    <property type="entry name" value="TBC"/>
    <property type="match status" value="1"/>
</dbReference>
<dbReference type="Pfam" id="PF00566">
    <property type="entry name" value="RabGAP-TBC"/>
    <property type="match status" value="1"/>
</dbReference>
<evidence type="ECO:0000259" key="4">
    <source>
        <dbReference type="PROSITE" id="PS50086"/>
    </source>
</evidence>
<evidence type="ECO:0000313" key="6">
    <source>
        <dbReference type="WBParaSite" id="ACRNAN_scaffold2839.g8820.t1"/>
    </source>
</evidence>
<dbReference type="PANTHER" id="PTHR47219">
    <property type="entry name" value="RAB GTPASE-ACTIVATING PROTEIN 1-LIKE"/>
    <property type="match status" value="1"/>
</dbReference>
<protein>
    <submittedName>
        <fullName evidence="6">TBC1 domain family member 2B</fullName>
    </submittedName>
</protein>